<protein>
    <submittedName>
        <fullName evidence="1">Uncharacterized protein</fullName>
    </submittedName>
</protein>
<sequence>MADATSAQLRMMLQGYEQQLLAARRLARLRMRRRVAEGDDPSDPDPSASRRMMVEKVARELYETLLYTGSDNPVVEEIRQELGREVGQEVQFTYPPGGRLRIVGQGPEGLEPLSDEKLRATRNALWRVTRKKVDESMLDEPPAI</sequence>
<organism evidence="1">
    <name type="scientific">uncultured Desulfovibrio sp</name>
    <dbReference type="NCBI Taxonomy" id="167968"/>
    <lineage>
        <taxon>Bacteria</taxon>
        <taxon>Pseudomonadati</taxon>
        <taxon>Thermodesulfobacteriota</taxon>
        <taxon>Desulfovibrionia</taxon>
        <taxon>Desulfovibrionales</taxon>
        <taxon>Desulfovibrionaceae</taxon>
        <taxon>Desulfovibrio</taxon>
        <taxon>environmental samples</taxon>
    </lineage>
</organism>
<name>A0A212JIV9_9BACT</name>
<gene>
    <name evidence="1" type="ORF">KM92DES2_11201</name>
</gene>
<dbReference type="EMBL" id="FLUP01000001">
    <property type="protein sequence ID" value="SBV99372.1"/>
    <property type="molecule type" value="Genomic_DNA"/>
</dbReference>
<evidence type="ECO:0000313" key="1">
    <source>
        <dbReference type="EMBL" id="SBV99372.1"/>
    </source>
</evidence>
<proteinExistence type="predicted"/>
<dbReference type="NCBIfam" id="NF041863">
    <property type="entry name" value="DVU0524_fam"/>
    <property type="match status" value="1"/>
</dbReference>
<accession>A0A212JIV9</accession>
<reference evidence="1" key="1">
    <citation type="submission" date="2016-04" db="EMBL/GenBank/DDBJ databases">
        <authorList>
            <person name="Evans L.H."/>
            <person name="Alamgir A."/>
            <person name="Owens N."/>
            <person name="Weber N.D."/>
            <person name="Virtaneva K."/>
            <person name="Barbian K."/>
            <person name="Babar A."/>
            <person name="Rosenke K."/>
        </authorList>
    </citation>
    <scope>NUCLEOTIDE SEQUENCE</scope>
    <source>
        <strain evidence="1">92-2</strain>
    </source>
</reference>
<dbReference type="AlphaFoldDB" id="A0A212JIV9"/>
<dbReference type="RefSeq" id="WP_192112258.1">
    <property type="nucleotide sequence ID" value="NZ_CABUEN010000001.1"/>
</dbReference>
<dbReference type="InterPro" id="IPR049840">
    <property type="entry name" value="DVU0524-like"/>
</dbReference>